<accession>A0A2T6ZW31</accession>
<dbReference type="AlphaFoldDB" id="A0A2T6ZW31"/>
<keyword evidence="3" id="KW-1185">Reference proteome</keyword>
<feature type="chain" id="PRO_5015419366" description="ASST-domain-containing protein" evidence="1">
    <location>
        <begin position="30"/>
        <end position="393"/>
    </location>
</feature>
<organism evidence="2 3">
    <name type="scientific">Tuber borchii</name>
    <name type="common">White truffle</name>
    <dbReference type="NCBI Taxonomy" id="42251"/>
    <lineage>
        <taxon>Eukaryota</taxon>
        <taxon>Fungi</taxon>
        <taxon>Dikarya</taxon>
        <taxon>Ascomycota</taxon>
        <taxon>Pezizomycotina</taxon>
        <taxon>Pezizomycetes</taxon>
        <taxon>Pezizales</taxon>
        <taxon>Tuberaceae</taxon>
        <taxon>Tuber</taxon>
    </lineage>
</organism>
<dbReference type="EMBL" id="NESQ01000084">
    <property type="protein sequence ID" value="PUU79693.1"/>
    <property type="molecule type" value="Genomic_DNA"/>
</dbReference>
<sequence length="393" mass="43287">MFCQSLLQSLLFSPFLPLLLLSSPAATTAQKLEESTFKLKESAYNPYIATLSQLLPKASVLDVLASTNHDMVAEDVRAIGMNYKATRWENSASFNDFGTTSWYPQGISTSADAYDVGTYEGKHVTLVSWYDNRDVPNAENKGVRIAFVDRDKSPDAYRYVLLVEPYSNAGTVDFRAVKVHSGGIAWYGNSLYIVDTDKGFRVFDLTQIWKVETGDGIGRKNGGGFSAANYAYVLPQSRTYTSTSPSTPGWPVRFSFVSLDRTTTPDSLLVGEYQPASFTGPRRFIRWSIDYTNRQLTTDSAGVATATWAYQVNIDRMQGVNSVNGKFYISRSNGGSNGDLISWTPGNLAKIASGAVLEGPEDLSYDKTTGLMYTVTEAINGRYILPFDPTVLL</sequence>
<dbReference type="OrthoDB" id="9983241at2759"/>
<protein>
    <recommendedName>
        <fullName evidence="4">ASST-domain-containing protein</fullName>
    </recommendedName>
</protein>
<feature type="signal peptide" evidence="1">
    <location>
        <begin position="1"/>
        <end position="29"/>
    </location>
</feature>
<reference evidence="2 3" key="1">
    <citation type="submission" date="2017-04" db="EMBL/GenBank/DDBJ databases">
        <title>Draft genome sequence of Tuber borchii Vittad., a whitish edible truffle.</title>
        <authorList>
            <consortium name="DOE Joint Genome Institute"/>
            <person name="Murat C."/>
            <person name="Kuo A."/>
            <person name="Barry K.W."/>
            <person name="Clum A."/>
            <person name="Dockter R.B."/>
            <person name="Fauchery L."/>
            <person name="Iotti M."/>
            <person name="Kohler A."/>
            <person name="Labutti K."/>
            <person name="Lindquist E.A."/>
            <person name="Lipzen A."/>
            <person name="Ohm R.A."/>
            <person name="Wang M."/>
            <person name="Grigoriev I.V."/>
            <person name="Zambonelli A."/>
            <person name="Martin F.M."/>
        </authorList>
    </citation>
    <scope>NUCLEOTIDE SEQUENCE [LARGE SCALE GENOMIC DNA]</scope>
    <source>
        <strain evidence="2 3">Tbo3840</strain>
    </source>
</reference>
<proteinExistence type="predicted"/>
<name>A0A2T6ZW31_TUBBO</name>
<evidence type="ECO:0000313" key="2">
    <source>
        <dbReference type="EMBL" id="PUU79693.1"/>
    </source>
</evidence>
<evidence type="ECO:0008006" key="4">
    <source>
        <dbReference type="Google" id="ProtNLM"/>
    </source>
</evidence>
<dbReference type="STRING" id="42251.A0A2T6ZW31"/>
<keyword evidence="1" id="KW-0732">Signal</keyword>
<evidence type="ECO:0000256" key="1">
    <source>
        <dbReference type="SAM" id="SignalP"/>
    </source>
</evidence>
<evidence type="ECO:0000313" key="3">
    <source>
        <dbReference type="Proteomes" id="UP000244722"/>
    </source>
</evidence>
<dbReference type="Proteomes" id="UP000244722">
    <property type="component" value="Unassembled WGS sequence"/>
</dbReference>
<gene>
    <name evidence="2" type="ORF">B9Z19DRAFT_978413</name>
</gene>
<comment type="caution">
    <text evidence="2">The sequence shown here is derived from an EMBL/GenBank/DDBJ whole genome shotgun (WGS) entry which is preliminary data.</text>
</comment>